<sequence>MDRISFTIFIPDGKKFHWTPNWIMLILWTITIGSFWIFDSFSSSNDEFRTIVAYCVGGLSIYFIIASFFTYKALNGTLDGEIIFENSAIIVNDETFELKDINALDFSFFDYYGKTTGSGRDFNPKMYQGVNNYVTFTDKFNQTHTIYFKMETEHSYLSLDTFINAAIKAKKLQFKRGIDLLGIENISDK</sequence>
<name>A0A1H2BWV6_MUCMA</name>
<dbReference type="EMBL" id="LT629740">
    <property type="protein sequence ID" value="SDT62547.1"/>
    <property type="molecule type" value="Genomic_DNA"/>
</dbReference>
<organism evidence="2 3">
    <name type="scientific">Mucilaginibacter mallensis</name>
    <dbReference type="NCBI Taxonomy" id="652787"/>
    <lineage>
        <taxon>Bacteria</taxon>
        <taxon>Pseudomonadati</taxon>
        <taxon>Bacteroidota</taxon>
        <taxon>Sphingobacteriia</taxon>
        <taxon>Sphingobacteriales</taxon>
        <taxon>Sphingobacteriaceae</taxon>
        <taxon>Mucilaginibacter</taxon>
    </lineage>
</organism>
<keyword evidence="1" id="KW-1133">Transmembrane helix</keyword>
<accession>A0A1H2BWV6</accession>
<proteinExistence type="predicted"/>
<evidence type="ECO:0000313" key="3">
    <source>
        <dbReference type="Proteomes" id="UP000199679"/>
    </source>
</evidence>
<protein>
    <submittedName>
        <fullName evidence="2">Uncharacterized protein</fullName>
    </submittedName>
</protein>
<dbReference type="OrthoDB" id="797666at2"/>
<keyword evidence="1" id="KW-0472">Membrane</keyword>
<keyword evidence="1" id="KW-0812">Transmembrane</keyword>
<feature type="transmembrane region" description="Helical" evidence="1">
    <location>
        <begin position="21"/>
        <end position="38"/>
    </location>
</feature>
<keyword evidence="3" id="KW-1185">Reference proteome</keyword>
<dbReference type="RefSeq" id="WP_091378222.1">
    <property type="nucleotide sequence ID" value="NZ_LT629740.1"/>
</dbReference>
<feature type="transmembrane region" description="Helical" evidence="1">
    <location>
        <begin position="50"/>
        <end position="71"/>
    </location>
</feature>
<evidence type="ECO:0000313" key="2">
    <source>
        <dbReference type="EMBL" id="SDT62547.1"/>
    </source>
</evidence>
<reference evidence="2 3" key="1">
    <citation type="submission" date="2016-10" db="EMBL/GenBank/DDBJ databases">
        <authorList>
            <person name="de Groot N.N."/>
        </authorList>
    </citation>
    <scope>NUCLEOTIDE SEQUENCE [LARGE SCALE GENOMIC DNA]</scope>
    <source>
        <strain evidence="2 3">MP1X4</strain>
    </source>
</reference>
<evidence type="ECO:0000256" key="1">
    <source>
        <dbReference type="SAM" id="Phobius"/>
    </source>
</evidence>
<gene>
    <name evidence="2" type="ORF">SAMN05216490_4413</name>
</gene>
<dbReference type="Proteomes" id="UP000199679">
    <property type="component" value="Chromosome I"/>
</dbReference>
<dbReference type="AlphaFoldDB" id="A0A1H2BWV6"/>
<dbReference type="STRING" id="652787.SAMN05216490_4413"/>